<evidence type="ECO:0000256" key="3">
    <source>
        <dbReference type="ARBA" id="ARBA00022670"/>
    </source>
</evidence>
<reference evidence="10 11" key="1">
    <citation type="submission" date="2020-01" db="EMBL/GenBank/DDBJ databases">
        <title>Kibdelosporangium persica a novel Actinomycetes from a hot desert in Iran.</title>
        <authorList>
            <person name="Safaei N."/>
            <person name="Zaburannyi N."/>
            <person name="Mueller R."/>
            <person name="Wink J."/>
        </authorList>
    </citation>
    <scope>NUCLEOTIDE SEQUENCE [LARGE SCALE GENOMIC DNA]</scope>
    <source>
        <strain evidence="10 11">4NS15</strain>
    </source>
</reference>
<feature type="signal peptide" evidence="8">
    <location>
        <begin position="1"/>
        <end position="25"/>
    </location>
</feature>
<comment type="cofactor">
    <cofactor evidence="1">
        <name>Zn(2+)</name>
        <dbReference type="ChEBI" id="CHEBI:29105"/>
    </cofactor>
</comment>
<keyword evidence="8" id="KW-0732">Signal</keyword>
<keyword evidence="11" id="KW-1185">Reference proteome</keyword>
<dbReference type="Pfam" id="PF00246">
    <property type="entry name" value="Peptidase_M14"/>
    <property type="match status" value="1"/>
</dbReference>
<comment type="similarity">
    <text evidence="2 7">Belongs to the peptidase M14 family.</text>
</comment>
<keyword evidence="6" id="KW-0482">Metalloprotease</keyword>
<dbReference type="PROSITE" id="PS52035">
    <property type="entry name" value="PEPTIDASE_M14"/>
    <property type="match status" value="1"/>
</dbReference>
<protein>
    <submittedName>
        <fullName evidence="10">Murein tripeptide amidase MpaA</fullName>
    </submittedName>
</protein>
<proteinExistence type="inferred from homology"/>
<dbReference type="SMART" id="SM00631">
    <property type="entry name" value="Zn_pept"/>
    <property type="match status" value="1"/>
</dbReference>
<evidence type="ECO:0000256" key="4">
    <source>
        <dbReference type="ARBA" id="ARBA00022801"/>
    </source>
</evidence>
<evidence type="ECO:0000256" key="8">
    <source>
        <dbReference type="SAM" id="SignalP"/>
    </source>
</evidence>
<dbReference type="PANTHER" id="PTHR11705:SF143">
    <property type="entry name" value="SLL0236 PROTEIN"/>
    <property type="match status" value="1"/>
</dbReference>
<dbReference type="PANTHER" id="PTHR11705">
    <property type="entry name" value="PROTEASE FAMILY M14 CARBOXYPEPTIDASE A,B"/>
    <property type="match status" value="1"/>
</dbReference>
<dbReference type="InterPro" id="IPR000834">
    <property type="entry name" value="Peptidase_M14"/>
</dbReference>
<evidence type="ECO:0000256" key="1">
    <source>
        <dbReference type="ARBA" id="ARBA00001947"/>
    </source>
</evidence>
<dbReference type="RefSeq" id="WP_173129370.1">
    <property type="nucleotide sequence ID" value="NZ_CBCSGW010000005.1"/>
</dbReference>
<evidence type="ECO:0000256" key="5">
    <source>
        <dbReference type="ARBA" id="ARBA00022833"/>
    </source>
</evidence>
<gene>
    <name evidence="10" type="ORF">GC106_26310</name>
</gene>
<keyword evidence="4" id="KW-0378">Hydrolase</keyword>
<evidence type="ECO:0000256" key="7">
    <source>
        <dbReference type="PROSITE-ProRule" id="PRU01379"/>
    </source>
</evidence>
<sequence>MKLRIGVAVAGVVVPLVLVNTPSAAQLETARLEVEQPDATPYYWQVPGAGERRLKLAGFDVEHGAGGAVQVVGDQSVADRLAGLGYRPVRHDTVYKEVLPRVQDVGVQTFYGGYRTAAEHSRRLTDVAAAYPALTQVYDIGDSWRKTQGQGGHDIRAVCITRKQAGDCALSPNSAKPRFALIAQLHARELATGELAWRWIDHLTRGYGSDAEVTSIMDTTELWVVPVANPDGVDIVASGGNQPLMQRKNANNPTGCSGATGGVDLNRNSTFKWGGAGTSRCGETYQGPSAGSEPETKALEAWFRQLFPDQRGPGDTDPAPVTTRGVMITVHSYGNLIMPPWGWTWNANPNAAGLRALGQKMAAFNGYTVRAEGDTTGTTDDFTYGNLGIASYTFELGSSSGNCGGFFPQYSCVDSLFWPRNKGALLTAARAAKAPYAS</sequence>
<comment type="caution">
    <text evidence="10">The sequence shown here is derived from an EMBL/GenBank/DDBJ whole genome shotgun (WGS) entry which is preliminary data.</text>
</comment>
<keyword evidence="3" id="KW-0645">Protease</keyword>
<dbReference type="SUPFAM" id="SSF53187">
    <property type="entry name" value="Zn-dependent exopeptidases"/>
    <property type="match status" value="1"/>
</dbReference>
<evidence type="ECO:0000259" key="9">
    <source>
        <dbReference type="PROSITE" id="PS52035"/>
    </source>
</evidence>
<dbReference type="Gene3D" id="3.40.630.10">
    <property type="entry name" value="Zn peptidases"/>
    <property type="match status" value="1"/>
</dbReference>
<evidence type="ECO:0000256" key="6">
    <source>
        <dbReference type="ARBA" id="ARBA00023049"/>
    </source>
</evidence>
<accession>A0ABX2F342</accession>
<feature type="chain" id="PRO_5045225087" evidence="8">
    <location>
        <begin position="26"/>
        <end position="438"/>
    </location>
</feature>
<feature type="active site" description="Proton donor/acceptor" evidence="7">
    <location>
        <position position="395"/>
    </location>
</feature>
<dbReference type="EMBL" id="JAAATY010000006">
    <property type="protein sequence ID" value="NRN65420.1"/>
    <property type="molecule type" value="Genomic_DNA"/>
</dbReference>
<evidence type="ECO:0000256" key="2">
    <source>
        <dbReference type="ARBA" id="ARBA00005988"/>
    </source>
</evidence>
<keyword evidence="5" id="KW-0862">Zinc</keyword>
<feature type="domain" description="Peptidase M14" evidence="9">
    <location>
        <begin position="113"/>
        <end position="432"/>
    </location>
</feature>
<name>A0ABX2F342_9PSEU</name>
<organism evidence="10 11">
    <name type="scientific">Kibdelosporangium persicum</name>
    <dbReference type="NCBI Taxonomy" id="2698649"/>
    <lineage>
        <taxon>Bacteria</taxon>
        <taxon>Bacillati</taxon>
        <taxon>Actinomycetota</taxon>
        <taxon>Actinomycetes</taxon>
        <taxon>Pseudonocardiales</taxon>
        <taxon>Pseudonocardiaceae</taxon>
        <taxon>Kibdelosporangium</taxon>
    </lineage>
</organism>
<evidence type="ECO:0000313" key="10">
    <source>
        <dbReference type="EMBL" id="NRN65420.1"/>
    </source>
</evidence>
<evidence type="ECO:0000313" key="11">
    <source>
        <dbReference type="Proteomes" id="UP000763557"/>
    </source>
</evidence>
<dbReference type="Proteomes" id="UP000763557">
    <property type="component" value="Unassembled WGS sequence"/>
</dbReference>